<keyword evidence="2" id="KW-1133">Transmembrane helix</keyword>
<dbReference type="InterPro" id="IPR002372">
    <property type="entry name" value="PQQ_rpt_dom"/>
</dbReference>
<evidence type="ECO:0000313" key="5">
    <source>
        <dbReference type="Proteomes" id="UP001501116"/>
    </source>
</evidence>
<feature type="region of interest" description="Disordered" evidence="1">
    <location>
        <begin position="1"/>
        <end position="64"/>
    </location>
</feature>
<sequence length="518" mass="54428">MGQQHPGWQGNQNQPPGYPPSGGFPQGQPPGQYPPQGHYPQQGQYPQQQPGYGQWNQPPGGPPPRKKKLWLWLAPVLVIVVAAAVAVPIVLTSDSDPAPSQAGGPDQPAPASKNWQLHLDRPEYEKGLGAWEVGSTVVVAHEGAITAFGEADGKQAWRAPAPDGGKFCGAGTRVVNDRLPVAFGKEQTEQGDPVCKFAAMLDVKTGQLGWQQPIDLPQGASPSKPTGAALEIMGDVVVIGQKYATAGLDLATGRQRWMKPVVKPTGGDSGSSSITGMVPGKQSLIVSISGFISDPAITFATLDPATGTLGQGVDYSSKDRGEGFSNPRLVSADPPVALVSRGADKAVYIVLDDKFDKVGAIDAGHPGTAESLAGDGVGVDATDNRQPGRRFLISGGLFVTVTAIPLNGTNKLVAYDIASGARKWERPLSDGRAIMPLAVEGDSVVTLVSPAKSDGDQRIARFALADGAPGPVETYPLRTRSGGSPITQDFRYFWHDARLWAVRGPSNKHDLDAFSIGK</sequence>
<dbReference type="InterPro" id="IPR015943">
    <property type="entry name" value="WD40/YVTN_repeat-like_dom_sf"/>
</dbReference>
<dbReference type="Gene3D" id="2.130.10.10">
    <property type="entry name" value="YVTN repeat-like/Quinoprotein amine dehydrogenase"/>
    <property type="match status" value="1"/>
</dbReference>
<dbReference type="Pfam" id="PF13360">
    <property type="entry name" value="PQQ_2"/>
    <property type="match status" value="1"/>
</dbReference>
<reference evidence="4 5" key="1">
    <citation type="journal article" date="2019" name="Int. J. Syst. Evol. Microbiol.">
        <title>The Global Catalogue of Microorganisms (GCM) 10K type strain sequencing project: providing services to taxonomists for standard genome sequencing and annotation.</title>
        <authorList>
            <consortium name="The Broad Institute Genomics Platform"/>
            <consortium name="The Broad Institute Genome Sequencing Center for Infectious Disease"/>
            <person name="Wu L."/>
            <person name="Ma J."/>
        </authorList>
    </citation>
    <scope>NUCLEOTIDE SEQUENCE [LARGE SCALE GENOMIC DNA]</scope>
    <source>
        <strain evidence="4 5">JCM 14545</strain>
    </source>
</reference>
<evidence type="ECO:0000313" key="4">
    <source>
        <dbReference type="EMBL" id="GAA1980798.1"/>
    </source>
</evidence>
<dbReference type="RefSeq" id="WP_344428243.1">
    <property type="nucleotide sequence ID" value="NZ_BAAANN010000033.1"/>
</dbReference>
<evidence type="ECO:0000256" key="1">
    <source>
        <dbReference type="SAM" id="MobiDB-lite"/>
    </source>
</evidence>
<keyword evidence="5" id="KW-1185">Reference proteome</keyword>
<proteinExistence type="predicted"/>
<organism evidence="4 5">
    <name type="scientific">Amycolatopsis minnesotensis</name>
    <dbReference type="NCBI Taxonomy" id="337894"/>
    <lineage>
        <taxon>Bacteria</taxon>
        <taxon>Bacillati</taxon>
        <taxon>Actinomycetota</taxon>
        <taxon>Actinomycetes</taxon>
        <taxon>Pseudonocardiales</taxon>
        <taxon>Pseudonocardiaceae</taxon>
        <taxon>Amycolatopsis</taxon>
    </lineage>
</organism>
<keyword evidence="2" id="KW-0472">Membrane</keyword>
<name>A0ABN2S5L3_9PSEU</name>
<keyword evidence="2" id="KW-0812">Transmembrane</keyword>
<evidence type="ECO:0000256" key="2">
    <source>
        <dbReference type="SAM" id="Phobius"/>
    </source>
</evidence>
<feature type="compositionally biased region" description="Low complexity" evidence="1">
    <location>
        <begin position="1"/>
        <end position="15"/>
    </location>
</feature>
<feature type="domain" description="Pyrrolo-quinoline quinone repeat" evidence="3">
    <location>
        <begin position="115"/>
        <end position="271"/>
    </location>
</feature>
<feature type="transmembrane region" description="Helical" evidence="2">
    <location>
        <begin position="69"/>
        <end position="91"/>
    </location>
</feature>
<dbReference type="Proteomes" id="UP001501116">
    <property type="component" value="Unassembled WGS sequence"/>
</dbReference>
<dbReference type="InterPro" id="IPR011047">
    <property type="entry name" value="Quinoprotein_ADH-like_sf"/>
</dbReference>
<dbReference type="SUPFAM" id="SSF50998">
    <property type="entry name" value="Quinoprotein alcohol dehydrogenase-like"/>
    <property type="match status" value="1"/>
</dbReference>
<evidence type="ECO:0000259" key="3">
    <source>
        <dbReference type="Pfam" id="PF13360"/>
    </source>
</evidence>
<accession>A0ABN2S5L3</accession>
<comment type="caution">
    <text evidence="4">The sequence shown here is derived from an EMBL/GenBank/DDBJ whole genome shotgun (WGS) entry which is preliminary data.</text>
</comment>
<protein>
    <recommendedName>
        <fullName evidence="3">Pyrrolo-quinoline quinone repeat domain-containing protein</fullName>
    </recommendedName>
</protein>
<gene>
    <name evidence="4" type="ORF">GCM10009754_66890</name>
</gene>
<dbReference type="EMBL" id="BAAANN010000033">
    <property type="protein sequence ID" value="GAA1980798.1"/>
    <property type="molecule type" value="Genomic_DNA"/>
</dbReference>
<feature type="compositionally biased region" description="Low complexity" evidence="1">
    <location>
        <begin position="34"/>
        <end position="58"/>
    </location>
</feature>